<evidence type="ECO:0000313" key="3">
    <source>
        <dbReference type="EMBL" id="VAX32106.1"/>
    </source>
</evidence>
<dbReference type="Pfam" id="PF04413">
    <property type="entry name" value="Glycos_transf_N"/>
    <property type="match status" value="1"/>
</dbReference>
<dbReference type="InterPro" id="IPR038107">
    <property type="entry name" value="Glycos_transf_N_sf"/>
</dbReference>
<dbReference type="PANTHER" id="PTHR42755:SF1">
    <property type="entry name" value="3-DEOXY-D-MANNO-OCTULOSONIC ACID TRANSFERASE, MITOCHONDRIAL-RELATED"/>
    <property type="match status" value="1"/>
</dbReference>
<dbReference type="InterPro" id="IPR007507">
    <property type="entry name" value="Glycos_transf_N"/>
</dbReference>
<feature type="domain" description="3-deoxy-D-manno-octulosonic-acid transferase N-terminal" evidence="2">
    <location>
        <begin position="36"/>
        <end position="213"/>
    </location>
</feature>
<sequence length="425" mass="47353">MMILYHLLSTVLAFLIAPVFLVFSLATNSKRRGLVHHFGLVPAPECATDKKTLWLFALSLGEVTAAAPVLKIIHEKNPGLRLVVSVTTDSGYDGAWQKIPFADQIIFHPFDCLPFTLIALNRIRPDCFVVTDTGFWPGLLDLLTRRNTPKLLFNGRLSKRSRTRYQRLGNFPKNLFNRFQTLGTKSEDEKTAFKSLGVDASRLQVIGDPKFDALVKVQDDERKNIRAQLGIVDENLVWVAGSTHKGEEEIVLGVYQNLTRKFTDLVLILAPRRLERISALEALLRSRNISFTRRTAITKASNPQVILLDTMGELDKLYSIANVAFVGNSLLPPGGGHSLMEPLVQGVPVAHGPHVENFQQMAAELQQKELAFQVTGADEMTTVLTSLLEKPDNATVFTDQASTWINSRKGASRRMAELILEVLKD</sequence>
<dbReference type="GO" id="GO:0005886">
    <property type="term" value="C:plasma membrane"/>
    <property type="evidence" value="ECO:0007669"/>
    <property type="project" value="TreeGrafter"/>
</dbReference>
<dbReference type="InterPro" id="IPR039901">
    <property type="entry name" value="Kdotransferase"/>
</dbReference>
<dbReference type="SUPFAM" id="SSF53756">
    <property type="entry name" value="UDP-Glycosyltransferase/glycogen phosphorylase"/>
    <property type="match status" value="1"/>
</dbReference>
<dbReference type="EMBL" id="UOGG01000185">
    <property type="protein sequence ID" value="VAX32106.1"/>
    <property type="molecule type" value="Genomic_DNA"/>
</dbReference>
<keyword evidence="1" id="KW-0808">Transferase</keyword>
<name>A0A3B1CNI9_9ZZZZ</name>
<dbReference type="PANTHER" id="PTHR42755">
    <property type="entry name" value="3-DEOXY-MANNO-OCTULOSONATE CYTIDYLYLTRANSFERASE"/>
    <property type="match status" value="1"/>
</dbReference>
<gene>
    <name evidence="3" type="ORF">MNBD_NITROSPINAE05-708</name>
</gene>
<dbReference type="GO" id="GO:0009245">
    <property type="term" value="P:lipid A biosynthetic process"/>
    <property type="evidence" value="ECO:0007669"/>
    <property type="project" value="TreeGrafter"/>
</dbReference>
<accession>A0A3B1CNI9</accession>
<dbReference type="AlphaFoldDB" id="A0A3B1CNI9"/>
<dbReference type="Gene3D" id="3.40.50.2000">
    <property type="entry name" value="Glycogen Phosphorylase B"/>
    <property type="match status" value="1"/>
</dbReference>
<protein>
    <recommendedName>
        <fullName evidence="2">3-deoxy-D-manno-octulosonic-acid transferase N-terminal domain-containing protein</fullName>
    </recommendedName>
</protein>
<evidence type="ECO:0000256" key="1">
    <source>
        <dbReference type="ARBA" id="ARBA00022679"/>
    </source>
</evidence>
<dbReference type="Gene3D" id="3.40.50.11720">
    <property type="entry name" value="3-Deoxy-D-manno-octulosonic-acid transferase, N-terminal domain"/>
    <property type="match status" value="1"/>
</dbReference>
<evidence type="ECO:0000259" key="2">
    <source>
        <dbReference type="Pfam" id="PF04413"/>
    </source>
</evidence>
<dbReference type="GO" id="GO:0016740">
    <property type="term" value="F:transferase activity"/>
    <property type="evidence" value="ECO:0007669"/>
    <property type="project" value="UniProtKB-KW"/>
</dbReference>
<reference evidence="3" key="1">
    <citation type="submission" date="2018-06" db="EMBL/GenBank/DDBJ databases">
        <authorList>
            <person name="Zhirakovskaya E."/>
        </authorList>
    </citation>
    <scope>NUCLEOTIDE SEQUENCE</scope>
</reference>
<organism evidence="3">
    <name type="scientific">hydrothermal vent metagenome</name>
    <dbReference type="NCBI Taxonomy" id="652676"/>
    <lineage>
        <taxon>unclassified sequences</taxon>
        <taxon>metagenomes</taxon>
        <taxon>ecological metagenomes</taxon>
    </lineage>
</organism>
<proteinExistence type="predicted"/>